<dbReference type="HAMAP" id="MF_00163">
    <property type="entry name" value="Pep_deformylase"/>
    <property type="match status" value="1"/>
</dbReference>
<proteinExistence type="inferred from homology"/>
<dbReference type="GO" id="GO:0006412">
    <property type="term" value="P:translation"/>
    <property type="evidence" value="ECO:0007669"/>
    <property type="project" value="UniProtKB-UniRule"/>
</dbReference>
<keyword evidence="2" id="KW-0648">Protein biosynthesis</keyword>
<comment type="similarity">
    <text evidence="1 2">Belongs to the polypeptide deformylase family.</text>
</comment>
<dbReference type="CDD" id="cd00487">
    <property type="entry name" value="Pep_deformylase"/>
    <property type="match status" value="1"/>
</dbReference>
<dbReference type="STRING" id="34097.SAMN02745150_00233"/>
<protein>
    <recommendedName>
        <fullName evidence="2">Peptide deformylase</fullName>
        <shortName evidence="2">PDF</shortName>
        <ecNumber evidence="2">3.5.1.88</ecNumber>
    </recommendedName>
    <alternativeName>
        <fullName evidence="2">Polypeptide deformylase</fullName>
    </alternativeName>
</protein>
<evidence type="ECO:0000256" key="2">
    <source>
        <dbReference type="HAMAP-Rule" id="MF_00163"/>
    </source>
</evidence>
<dbReference type="GO" id="GO:0042586">
    <property type="term" value="F:peptide deformylase activity"/>
    <property type="evidence" value="ECO:0007669"/>
    <property type="project" value="UniProtKB-UniRule"/>
</dbReference>
<dbReference type="Proteomes" id="UP000240042">
    <property type="component" value="Unassembled WGS sequence"/>
</dbReference>
<dbReference type="PANTHER" id="PTHR10458:SF22">
    <property type="entry name" value="PEPTIDE DEFORMYLASE"/>
    <property type="match status" value="1"/>
</dbReference>
<dbReference type="SUPFAM" id="SSF56420">
    <property type="entry name" value="Peptide deformylase"/>
    <property type="match status" value="1"/>
</dbReference>
<comment type="function">
    <text evidence="2">Removes the formyl group from the N-terminal Met of newly synthesized proteins. Requires at least a dipeptide for an efficient rate of reaction. N-terminal L-methionine is a prerequisite for activity but the enzyme has broad specificity at other positions.</text>
</comment>
<comment type="cofactor">
    <cofactor evidence="2">
        <name>Fe(2+)</name>
        <dbReference type="ChEBI" id="CHEBI:29033"/>
    </cofactor>
    <text evidence="2">Binds 1 Fe(2+) ion.</text>
</comment>
<organism evidence="3 4">
    <name type="scientific">Brevinema andersonii</name>
    <dbReference type="NCBI Taxonomy" id="34097"/>
    <lineage>
        <taxon>Bacteria</taxon>
        <taxon>Pseudomonadati</taxon>
        <taxon>Spirochaetota</taxon>
        <taxon>Spirochaetia</taxon>
        <taxon>Brevinematales</taxon>
        <taxon>Brevinemataceae</taxon>
        <taxon>Brevinema</taxon>
    </lineage>
</organism>
<keyword evidence="4" id="KW-1185">Reference proteome</keyword>
<dbReference type="OrthoDB" id="9784988at2"/>
<evidence type="ECO:0000313" key="4">
    <source>
        <dbReference type="Proteomes" id="UP000240042"/>
    </source>
</evidence>
<dbReference type="RefSeq" id="WP_159428120.1">
    <property type="nucleotide sequence ID" value="NZ_FOKY01000001.1"/>
</dbReference>
<sequence length="181" mass="20543">MAVREIVTYGHPVLREPAQEVLKIDNEILDVVQDLKDTLASVQGLGLAAPQIGVNKQIFIADLSILNDRKHLTHKVVFINPKIISVSKQTDTDNEGCLSFPGVRGDVCRPFKVKMRGLIPSGAERIIDAKGLFARCLQHEYDHLHGKLFIDYFLERDRIENEMLIRSYLETNKKQLPNILE</sequence>
<feature type="binding site" evidence="2">
    <location>
        <position position="139"/>
    </location>
    <ligand>
        <name>Fe cation</name>
        <dbReference type="ChEBI" id="CHEBI:24875"/>
    </ligand>
</feature>
<dbReference type="Pfam" id="PF01327">
    <property type="entry name" value="Pep_deformylase"/>
    <property type="match status" value="1"/>
</dbReference>
<dbReference type="EMBL" id="FOKY01000001">
    <property type="protein sequence ID" value="SFB69007.1"/>
    <property type="molecule type" value="Genomic_DNA"/>
</dbReference>
<evidence type="ECO:0000256" key="1">
    <source>
        <dbReference type="ARBA" id="ARBA00010759"/>
    </source>
</evidence>
<dbReference type="Gene3D" id="3.90.45.10">
    <property type="entry name" value="Peptide deformylase"/>
    <property type="match status" value="1"/>
</dbReference>
<accession>A0A1I1D2J8</accession>
<comment type="catalytic activity">
    <reaction evidence="2">
        <text>N-terminal N-formyl-L-methionyl-[peptide] + H2O = N-terminal L-methionyl-[peptide] + formate</text>
        <dbReference type="Rhea" id="RHEA:24420"/>
        <dbReference type="Rhea" id="RHEA-COMP:10639"/>
        <dbReference type="Rhea" id="RHEA-COMP:10640"/>
        <dbReference type="ChEBI" id="CHEBI:15377"/>
        <dbReference type="ChEBI" id="CHEBI:15740"/>
        <dbReference type="ChEBI" id="CHEBI:49298"/>
        <dbReference type="ChEBI" id="CHEBI:64731"/>
        <dbReference type="EC" id="3.5.1.88"/>
    </reaction>
</comment>
<dbReference type="EC" id="3.5.1.88" evidence="2"/>
<dbReference type="GO" id="GO:0046872">
    <property type="term" value="F:metal ion binding"/>
    <property type="evidence" value="ECO:0007669"/>
    <property type="project" value="UniProtKB-KW"/>
</dbReference>
<dbReference type="PRINTS" id="PR01576">
    <property type="entry name" value="PDEFORMYLASE"/>
</dbReference>
<reference evidence="4" key="1">
    <citation type="submission" date="2016-10" db="EMBL/GenBank/DDBJ databases">
        <authorList>
            <person name="Varghese N."/>
            <person name="Submissions S."/>
        </authorList>
    </citation>
    <scope>NUCLEOTIDE SEQUENCE [LARGE SCALE GENOMIC DNA]</scope>
    <source>
        <strain evidence="4">ATCC 43811</strain>
    </source>
</reference>
<keyword evidence="2" id="KW-0408">Iron</keyword>
<feature type="binding site" evidence="2">
    <location>
        <position position="143"/>
    </location>
    <ligand>
        <name>Fe cation</name>
        <dbReference type="ChEBI" id="CHEBI:24875"/>
    </ligand>
</feature>
<gene>
    <name evidence="2" type="primary">def</name>
    <name evidence="3" type="ORF">SAMN02745150_00233</name>
</gene>
<dbReference type="AlphaFoldDB" id="A0A1I1D2J8"/>
<name>A0A1I1D2J8_BREAD</name>
<feature type="active site" evidence="2">
    <location>
        <position position="140"/>
    </location>
</feature>
<dbReference type="InterPro" id="IPR023635">
    <property type="entry name" value="Peptide_deformylase"/>
</dbReference>
<dbReference type="NCBIfam" id="TIGR00079">
    <property type="entry name" value="pept_deformyl"/>
    <property type="match status" value="1"/>
</dbReference>
<evidence type="ECO:0000313" key="3">
    <source>
        <dbReference type="EMBL" id="SFB69007.1"/>
    </source>
</evidence>
<dbReference type="InterPro" id="IPR036821">
    <property type="entry name" value="Peptide_deformylase_sf"/>
</dbReference>
<dbReference type="NCBIfam" id="NF001159">
    <property type="entry name" value="PRK00150.1-3"/>
    <property type="match status" value="1"/>
</dbReference>
<keyword evidence="2" id="KW-0378">Hydrolase</keyword>
<keyword evidence="2" id="KW-0479">Metal-binding</keyword>
<dbReference type="PANTHER" id="PTHR10458">
    <property type="entry name" value="PEPTIDE DEFORMYLASE"/>
    <property type="match status" value="1"/>
</dbReference>
<dbReference type="PIRSF" id="PIRSF004749">
    <property type="entry name" value="Pep_def"/>
    <property type="match status" value="1"/>
</dbReference>
<feature type="binding site" evidence="2">
    <location>
        <position position="97"/>
    </location>
    <ligand>
        <name>Fe cation</name>
        <dbReference type="ChEBI" id="CHEBI:24875"/>
    </ligand>
</feature>